<dbReference type="GO" id="GO:0003824">
    <property type="term" value="F:catalytic activity"/>
    <property type="evidence" value="ECO:0007669"/>
    <property type="project" value="InterPro"/>
</dbReference>
<reference evidence="2" key="1">
    <citation type="submission" date="2009-07" db="EMBL/GenBank/DDBJ databases">
        <authorList>
            <person name="Kropinski A.M."/>
            <person name="Villegas A."/>
            <person name="Lingohr E.J."/>
        </authorList>
    </citation>
    <scope>NUCLEOTIDE SEQUENCE [LARGE SCALE GENOMIC DNA]</scope>
</reference>
<evidence type="ECO:0000313" key="2">
    <source>
        <dbReference type="Proteomes" id="UP000008986"/>
    </source>
</evidence>
<accession>C9DG48</accession>
<dbReference type="OrthoDB" id="10605at10239"/>
<dbReference type="Gene3D" id="3.40.140.10">
    <property type="entry name" value="Cytidine Deaminase, domain 2"/>
    <property type="match status" value="1"/>
</dbReference>
<dbReference type="KEGG" id="vg:8684024"/>
<keyword evidence="2" id="KW-1185">Reference proteome</keyword>
<organismHost>
    <name type="scientific">Delftia acidovorans</name>
    <name type="common">Pseudomonas acidovorans</name>
    <name type="synonym">Comamonas acidovorans</name>
    <dbReference type="NCBI Taxonomy" id="80866"/>
</organismHost>
<proteinExistence type="predicted"/>
<dbReference type="InterPro" id="IPR016193">
    <property type="entry name" value="Cytidine_deaminase-like"/>
</dbReference>
<evidence type="ECO:0000313" key="1">
    <source>
        <dbReference type="EMBL" id="ACV50099.1"/>
    </source>
</evidence>
<protein>
    <submittedName>
        <fullName evidence="1">dCMP deaminase</fullName>
    </submittedName>
</protein>
<dbReference type="GeneID" id="8684024"/>
<name>C9DG48_BPW14</name>
<organism evidence="1 2">
    <name type="scientific">Delftia phage PhiW-14</name>
    <name type="common">Deftia acidovorans bacteriophage phiW-14</name>
    <dbReference type="NCBI Taxonomy" id="665032"/>
    <lineage>
        <taxon>Viruses</taxon>
        <taxon>Duplodnaviria</taxon>
        <taxon>Heunggongvirae</taxon>
        <taxon>Uroviricota</taxon>
        <taxon>Caudoviricetes</taxon>
        <taxon>Ionavirus</taxon>
        <taxon>Ionavirus W14</taxon>
    </lineage>
</organism>
<dbReference type="EMBL" id="GQ357915">
    <property type="protein sequence ID" value="ACV50099.1"/>
    <property type="molecule type" value="Genomic_DNA"/>
</dbReference>
<dbReference type="Proteomes" id="UP000008986">
    <property type="component" value="Segment"/>
</dbReference>
<sequence>MNLKLEALLGILQGAEASAEYSKANRDKPGKGKVGAVGFNLSESGMPVVTVATYNQRTEEGPLEDENNVTLPDVVHAEMGVILGSPTPSAYIMCTESPCHGCAVHMEAADLSGIFWINDYRCQSGVEFLKGRGFSVREFEVQGRKFKGAIRVNHEQAMAYARDLSQ</sequence>
<gene>
    <name evidence="1" type="primary">77</name>
</gene>
<dbReference type="SUPFAM" id="SSF53927">
    <property type="entry name" value="Cytidine deaminase-like"/>
    <property type="match status" value="1"/>
</dbReference>
<dbReference type="RefSeq" id="YP_003358931.1">
    <property type="nucleotide sequence ID" value="NC_013697.1"/>
</dbReference>